<keyword evidence="2" id="KW-1185">Reference proteome</keyword>
<organism evidence="1 2">
    <name type="scientific">Phytophthora fragariaefolia</name>
    <dbReference type="NCBI Taxonomy" id="1490495"/>
    <lineage>
        <taxon>Eukaryota</taxon>
        <taxon>Sar</taxon>
        <taxon>Stramenopiles</taxon>
        <taxon>Oomycota</taxon>
        <taxon>Peronosporomycetes</taxon>
        <taxon>Peronosporales</taxon>
        <taxon>Peronosporaceae</taxon>
        <taxon>Phytophthora</taxon>
    </lineage>
</organism>
<accession>A0A9W6Y196</accession>
<name>A0A9W6Y196_9STRA</name>
<evidence type="ECO:0000313" key="1">
    <source>
        <dbReference type="EMBL" id="GMF50443.1"/>
    </source>
</evidence>
<comment type="caution">
    <text evidence="1">The sequence shown here is derived from an EMBL/GenBank/DDBJ whole genome shotgun (WGS) entry which is preliminary data.</text>
</comment>
<proteinExistence type="predicted"/>
<sequence>MNSQELENGDDNARAAEPTLNQLLETAVAGIRQAMTALHDDLKQEGAVSLARISTEMLEIQGNLANSVQRMADMSTTLNQTHTMAQAAQQMAS</sequence>
<evidence type="ECO:0000313" key="2">
    <source>
        <dbReference type="Proteomes" id="UP001165121"/>
    </source>
</evidence>
<dbReference type="Proteomes" id="UP001165121">
    <property type="component" value="Unassembled WGS sequence"/>
</dbReference>
<gene>
    <name evidence="1" type="ORF">Pfra01_002014000</name>
</gene>
<protein>
    <submittedName>
        <fullName evidence="1">Unnamed protein product</fullName>
    </submittedName>
</protein>
<reference evidence="1" key="1">
    <citation type="submission" date="2023-04" db="EMBL/GenBank/DDBJ databases">
        <title>Phytophthora fragariaefolia NBRC 109709.</title>
        <authorList>
            <person name="Ichikawa N."/>
            <person name="Sato H."/>
            <person name="Tonouchi N."/>
        </authorList>
    </citation>
    <scope>NUCLEOTIDE SEQUENCE</scope>
    <source>
        <strain evidence="1">NBRC 109709</strain>
    </source>
</reference>
<dbReference type="OrthoDB" id="129217at2759"/>
<dbReference type="EMBL" id="BSXT01002696">
    <property type="protein sequence ID" value="GMF50443.1"/>
    <property type="molecule type" value="Genomic_DNA"/>
</dbReference>
<dbReference type="AlphaFoldDB" id="A0A9W6Y196"/>